<dbReference type="InterPro" id="IPR027385">
    <property type="entry name" value="Beta-barrel_OMP"/>
</dbReference>
<feature type="signal peptide" evidence="2">
    <location>
        <begin position="1"/>
        <end position="22"/>
    </location>
</feature>
<feature type="chain" id="PRO_5007862112" description="Outer membrane protein beta-barrel domain-containing protein" evidence="2">
    <location>
        <begin position="23"/>
        <end position="201"/>
    </location>
</feature>
<evidence type="ECO:0000259" key="3">
    <source>
        <dbReference type="Pfam" id="PF13505"/>
    </source>
</evidence>
<evidence type="ECO:0000256" key="2">
    <source>
        <dbReference type="SAM" id="SignalP"/>
    </source>
</evidence>
<evidence type="ECO:0000313" key="4">
    <source>
        <dbReference type="EMBL" id="KZK74718.1"/>
    </source>
</evidence>
<reference evidence="4 5" key="1">
    <citation type="submission" date="2016-03" db="EMBL/GenBank/DDBJ databases">
        <title>Speciation and ecological success in dimly lit waters: horizontal gene transfer in a green sulfur bacteria bloom unveiled by metagenomic assembly.</title>
        <authorList>
            <person name="Llorens-Mares T."/>
            <person name="Liu Z."/>
            <person name="Allen L.Z."/>
            <person name="Rusch D.B."/>
            <person name="Craig M.T."/>
            <person name="Dupont C.L."/>
            <person name="Bryant D.A."/>
            <person name="Casamayor E.O."/>
        </authorList>
    </citation>
    <scope>NUCLEOTIDE SEQUENCE [LARGE SCALE GENOMIC DNA]</scope>
    <source>
        <strain evidence="4">CIII</strain>
    </source>
</reference>
<evidence type="ECO:0000313" key="5">
    <source>
        <dbReference type="Proteomes" id="UP000076481"/>
    </source>
</evidence>
<comment type="caution">
    <text evidence="4">The sequence shown here is derived from an EMBL/GenBank/DDBJ whole genome shotgun (WGS) entry which is preliminary data.</text>
</comment>
<feature type="domain" description="Outer membrane protein beta-barrel" evidence="3">
    <location>
        <begin position="9"/>
        <end position="196"/>
    </location>
</feature>
<dbReference type="RefSeq" id="WP_303681156.1">
    <property type="nucleotide sequence ID" value="NZ_LVWG01000020.1"/>
</dbReference>
<accession>A0A165M1Y8</accession>
<gene>
    <name evidence="4" type="ORF">A3K90_04060</name>
</gene>
<sequence length="201" mass="21460">MKKTLLHFLTAAIIAAPAVASAQPYVSGSFGLSMPTELEVDYNGLTIPAEFKTGYSINGAVGYDFGQQRAELAIGYQQNDLDSIAGQGESFWDDYGIDINKVDSSALTVMANGYYDITMDNSPIEPYAMAGIGLASLDLTGFEGDTYFAWQVGAGVGIELDSDLTLDLGYRYLKPTGVKLQGHDASIGSHNIMVGARYALN</sequence>
<proteinExistence type="predicted"/>
<dbReference type="Pfam" id="PF13505">
    <property type="entry name" value="OMP_b-brl"/>
    <property type="match status" value="1"/>
</dbReference>
<dbReference type="SUPFAM" id="SSF56925">
    <property type="entry name" value="OMPA-like"/>
    <property type="match status" value="1"/>
</dbReference>
<name>A0A165M1Y8_PELLU</name>
<organism evidence="4 5">
    <name type="scientific">Pelodictyon luteolum</name>
    <dbReference type="NCBI Taxonomy" id="1100"/>
    <lineage>
        <taxon>Bacteria</taxon>
        <taxon>Pseudomonadati</taxon>
        <taxon>Chlorobiota</taxon>
        <taxon>Chlorobiia</taxon>
        <taxon>Chlorobiales</taxon>
        <taxon>Chlorobiaceae</taxon>
        <taxon>Chlorobium/Pelodictyon group</taxon>
        <taxon>Pelodictyon</taxon>
    </lineage>
</organism>
<dbReference type="Proteomes" id="UP000076481">
    <property type="component" value="Unassembled WGS sequence"/>
</dbReference>
<evidence type="ECO:0000256" key="1">
    <source>
        <dbReference type="ARBA" id="ARBA00022729"/>
    </source>
</evidence>
<dbReference type="Gene3D" id="2.40.160.20">
    <property type="match status" value="1"/>
</dbReference>
<dbReference type="EMBL" id="LVWG01000020">
    <property type="protein sequence ID" value="KZK74718.1"/>
    <property type="molecule type" value="Genomic_DNA"/>
</dbReference>
<keyword evidence="1 2" id="KW-0732">Signal</keyword>
<dbReference type="AlphaFoldDB" id="A0A165M1Y8"/>
<protein>
    <recommendedName>
        <fullName evidence="3">Outer membrane protein beta-barrel domain-containing protein</fullName>
    </recommendedName>
</protein>
<dbReference type="InterPro" id="IPR011250">
    <property type="entry name" value="OMP/PagP_B-barrel"/>
</dbReference>